<protein>
    <recommendedName>
        <fullName evidence="4">Transmembrane protein</fullName>
    </recommendedName>
</protein>
<sequence length="446" mass="52839">MISQSKKDLLEKYYTNKVGLKHLWLFFSFFLVLGLLALNIAIIYGLTLVPSQSQSDLDKYKKLFPYFPIMLAILLTLLTLSTFWWVNSLAHILFVRYYHHNIFKAEKWLKVKLFTTLNIAAYKTLNKNLNMLSNKDKKFLFEMQEAELIPQGDYALALAYKDYYYKPNKIEFIAINENFNPKAIANSNNLEISSMNEVFIKAKYQDIDIEISRPRFIPLAYQKNKSKMILPNKNYLLALKLQQLLQIYQSKQAGKKVAEANIETNLSNIAFILAKEKNLCFKTIIKDFKNASIDHYFVNYFLKTFIFEDFEKLNDFQTMLNKFIDKSKNFNELKWFFEQFFLTIKNDKELSQLHHLMNKIIANKVEIDNKYLKNLSSKNKKRNRFKLQFTNLQEKQTYLAQFPNQFKSQLIANYYANFNNEQQNTIDMRAILLLELNKQLGVTNEK</sequence>
<dbReference type="PATRIC" id="fig|1188234.3.peg.216"/>
<feature type="transmembrane region" description="Helical" evidence="1">
    <location>
        <begin position="66"/>
        <end position="86"/>
    </location>
</feature>
<dbReference type="RefSeq" id="WP_002881226.1">
    <property type="nucleotide sequence ID" value="NZ_AMWK01000006.1"/>
</dbReference>
<keyword evidence="3" id="KW-1185">Reference proteome</keyword>
<dbReference type="Proteomes" id="UP000013137">
    <property type="component" value="Unassembled WGS sequence"/>
</dbReference>
<accession>N9U019</accession>
<evidence type="ECO:0008006" key="4">
    <source>
        <dbReference type="Google" id="ProtNLM"/>
    </source>
</evidence>
<comment type="caution">
    <text evidence="2">The sequence shown here is derived from an EMBL/GenBank/DDBJ whole genome shotgun (WGS) entry which is preliminary data.</text>
</comment>
<reference evidence="2 3" key="1">
    <citation type="journal article" date="2013" name="Genome Announc.">
        <title>Draft Genome Sequences of Mycoplasma alkalescens, Mycoplasma arginini, and Mycoplasma bovigenitalium, Three Species with Equivocal Pathogenic Status for Cattle.</title>
        <authorList>
            <person name="Manso-Silvan L."/>
            <person name="Tardy F."/>
            <person name="Baranowski E."/>
            <person name="Barre A."/>
            <person name="Blanchard A."/>
            <person name="Breton M."/>
            <person name="Couture C."/>
            <person name="Citti C."/>
            <person name="Dordet-Frisoni E."/>
            <person name="Dupuy V."/>
            <person name="Gaurivaud P."/>
            <person name="Jacob D."/>
            <person name="Lemaitre C."/>
            <person name="Nikolski M."/>
            <person name="Nouvel L.X."/>
            <person name="Poumarat F."/>
            <person name="Thebault P."/>
            <person name="Theil S."/>
            <person name="Thiaucourt F."/>
            <person name="Sirand-Pugnet P."/>
        </authorList>
    </citation>
    <scope>NUCLEOTIDE SEQUENCE [LARGE SCALE GENOMIC DNA]</scope>
    <source>
        <strain evidence="2 3">14918</strain>
    </source>
</reference>
<dbReference type="NCBIfam" id="NF045994">
    <property type="entry name" value="MAG4530_fam"/>
    <property type="match status" value="1"/>
</dbReference>
<dbReference type="eggNOG" id="ENOG5030MS9">
    <property type="taxonomic scope" value="Bacteria"/>
</dbReference>
<evidence type="ECO:0000313" key="3">
    <source>
        <dbReference type="Proteomes" id="UP000013137"/>
    </source>
</evidence>
<evidence type="ECO:0000313" key="2">
    <source>
        <dbReference type="EMBL" id="ENY53902.1"/>
    </source>
</evidence>
<gene>
    <name evidence="2" type="ORF">MALK_2290</name>
</gene>
<name>N9U019_9BACT</name>
<dbReference type="AlphaFoldDB" id="N9U019"/>
<evidence type="ECO:0000256" key="1">
    <source>
        <dbReference type="SAM" id="Phobius"/>
    </source>
</evidence>
<keyword evidence="1" id="KW-0812">Transmembrane</keyword>
<feature type="transmembrane region" description="Helical" evidence="1">
    <location>
        <begin position="23"/>
        <end position="46"/>
    </location>
</feature>
<proteinExistence type="predicted"/>
<keyword evidence="1" id="KW-1133">Transmembrane helix</keyword>
<organism evidence="2 3">
    <name type="scientific">Metamycoplasma alkalescens 14918</name>
    <dbReference type="NCBI Taxonomy" id="1188234"/>
    <lineage>
        <taxon>Bacteria</taxon>
        <taxon>Bacillati</taxon>
        <taxon>Mycoplasmatota</taxon>
        <taxon>Mycoplasmoidales</taxon>
        <taxon>Metamycoplasmataceae</taxon>
        <taxon>Metamycoplasma</taxon>
    </lineage>
</organism>
<keyword evidence="1" id="KW-0472">Membrane</keyword>
<dbReference type="EMBL" id="AMWK01000006">
    <property type="protein sequence ID" value="ENY53902.1"/>
    <property type="molecule type" value="Genomic_DNA"/>
</dbReference>